<proteinExistence type="predicted"/>
<comment type="caution">
    <text evidence="3">The sequence shown here is derived from an EMBL/GenBank/DDBJ whole genome shotgun (WGS) entry which is preliminary data.</text>
</comment>
<accession>A0A5J4VLE4</accession>
<gene>
    <name evidence="3" type="ORF">EZS28_021072</name>
</gene>
<evidence type="ECO:0000256" key="1">
    <source>
        <dbReference type="SAM" id="MobiDB-lite"/>
    </source>
</evidence>
<reference evidence="3 4" key="1">
    <citation type="submission" date="2019-03" db="EMBL/GenBank/DDBJ databases">
        <title>Single cell metagenomics reveals metabolic interactions within the superorganism composed of flagellate Streblomastix strix and complex community of Bacteroidetes bacteria on its surface.</title>
        <authorList>
            <person name="Treitli S.C."/>
            <person name="Kolisko M."/>
            <person name="Husnik F."/>
            <person name="Keeling P."/>
            <person name="Hampl V."/>
        </authorList>
    </citation>
    <scope>NUCLEOTIDE SEQUENCE [LARGE SCALE GENOMIC DNA]</scope>
    <source>
        <strain evidence="3">ST1C</strain>
    </source>
</reference>
<protein>
    <submittedName>
        <fullName evidence="3">Uncharacterized protein</fullName>
    </submittedName>
</protein>
<dbReference type="AlphaFoldDB" id="A0A5J4VLE4"/>
<dbReference type="InterPro" id="IPR036259">
    <property type="entry name" value="MFS_trans_sf"/>
</dbReference>
<dbReference type="Gene3D" id="1.20.1250.20">
    <property type="entry name" value="MFS general substrate transporter like domains"/>
    <property type="match status" value="1"/>
</dbReference>
<feature type="region of interest" description="Disordered" evidence="1">
    <location>
        <begin position="1"/>
        <end position="34"/>
    </location>
</feature>
<name>A0A5J4VLE4_9EUKA</name>
<evidence type="ECO:0000313" key="4">
    <source>
        <dbReference type="Proteomes" id="UP000324800"/>
    </source>
</evidence>
<feature type="transmembrane region" description="Helical" evidence="2">
    <location>
        <begin position="146"/>
        <end position="165"/>
    </location>
</feature>
<evidence type="ECO:0000313" key="3">
    <source>
        <dbReference type="EMBL" id="KAA6383402.1"/>
    </source>
</evidence>
<feature type="non-terminal residue" evidence="3">
    <location>
        <position position="168"/>
    </location>
</feature>
<feature type="compositionally biased region" description="Polar residues" evidence="1">
    <location>
        <begin position="1"/>
        <end position="19"/>
    </location>
</feature>
<sequence length="168" mass="18388">MTNIAQENSSNLKQQQQMEIKQENSDQSKLNQVEDGEQTSFEIVAQPQKFTKRQAYQNTVLLGVSFFLIFVATDTALNYLSVMFGSAATYFLAAYGVINGCLALFMPFVLRILSIKAALHLSSILCLFFIAMILISQFLSEGSEDGSLPAIGFVLVIIGAAAYGCGYN</sequence>
<keyword evidence="2" id="KW-0472">Membrane</keyword>
<dbReference type="Proteomes" id="UP000324800">
    <property type="component" value="Unassembled WGS sequence"/>
</dbReference>
<evidence type="ECO:0000256" key="2">
    <source>
        <dbReference type="SAM" id="Phobius"/>
    </source>
</evidence>
<dbReference type="SUPFAM" id="SSF103473">
    <property type="entry name" value="MFS general substrate transporter"/>
    <property type="match status" value="1"/>
</dbReference>
<dbReference type="EMBL" id="SNRW01006264">
    <property type="protein sequence ID" value="KAA6383402.1"/>
    <property type="molecule type" value="Genomic_DNA"/>
</dbReference>
<organism evidence="3 4">
    <name type="scientific">Streblomastix strix</name>
    <dbReference type="NCBI Taxonomy" id="222440"/>
    <lineage>
        <taxon>Eukaryota</taxon>
        <taxon>Metamonada</taxon>
        <taxon>Preaxostyla</taxon>
        <taxon>Oxymonadida</taxon>
        <taxon>Streblomastigidae</taxon>
        <taxon>Streblomastix</taxon>
    </lineage>
</organism>
<feature type="transmembrane region" description="Helical" evidence="2">
    <location>
        <begin position="59"/>
        <end position="81"/>
    </location>
</feature>
<keyword evidence="2" id="KW-0812">Transmembrane</keyword>
<feature type="transmembrane region" description="Helical" evidence="2">
    <location>
        <begin position="87"/>
        <end position="110"/>
    </location>
</feature>
<keyword evidence="2" id="KW-1133">Transmembrane helix</keyword>
<feature type="transmembrane region" description="Helical" evidence="2">
    <location>
        <begin position="117"/>
        <end position="140"/>
    </location>
</feature>